<evidence type="ECO:0000256" key="5">
    <source>
        <dbReference type="ARBA" id="ARBA00023110"/>
    </source>
</evidence>
<proteinExistence type="inferred from homology"/>
<dbReference type="PROSITE" id="PS50198">
    <property type="entry name" value="PPIC_PPIASE_2"/>
    <property type="match status" value="1"/>
</dbReference>
<organism evidence="10 11">
    <name type="scientific">Mesorhizobium muleiense</name>
    <dbReference type="NCBI Taxonomy" id="1004279"/>
    <lineage>
        <taxon>Bacteria</taxon>
        <taxon>Pseudomonadati</taxon>
        <taxon>Pseudomonadota</taxon>
        <taxon>Alphaproteobacteria</taxon>
        <taxon>Hyphomicrobiales</taxon>
        <taxon>Phyllobacteriaceae</taxon>
        <taxon>Mesorhizobium</taxon>
    </lineage>
</organism>
<keyword evidence="5 8" id="KW-0697">Rotamase</keyword>
<keyword evidence="8" id="KW-0413">Isomerase</keyword>
<evidence type="ECO:0000256" key="4">
    <source>
        <dbReference type="ARBA" id="ARBA00018370"/>
    </source>
</evidence>
<dbReference type="EMBL" id="FNEE01000002">
    <property type="protein sequence ID" value="SDI48915.1"/>
    <property type="molecule type" value="Genomic_DNA"/>
</dbReference>
<evidence type="ECO:0000313" key="11">
    <source>
        <dbReference type="Proteomes" id="UP000198894"/>
    </source>
</evidence>
<comment type="similarity">
    <text evidence="2">Belongs to the PpiC/parvulin rotamase family.</text>
</comment>
<dbReference type="Proteomes" id="UP000198894">
    <property type="component" value="Unassembled WGS sequence"/>
</dbReference>
<dbReference type="Pfam" id="PF13145">
    <property type="entry name" value="Rotamase_2"/>
    <property type="match status" value="1"/>
</dbReference>
<protein>
    <recommendedName>
        <fullName evidence="4">Parvulin-like PPIase</fullName>
        <ecNumber evidence="3">5.2.1.8</ecNumber>
    </recommendedName>
    <alternativeName>
        <fullName evidence="6">Peptidyl-prolyl cis-trans isomerase plp</fullName>
    </alternativeName>
    <alternativeName>
        <fullName evidence="7">Rotamase plp</fullName>
    </alternativeName>
</protein>
<dbReference type="PANTHER" id="PTHR47245:SF2">
    <property type="entry name" value="PEPTIDYL-PROLYL CIS-TRANS ISOMERASE HP_0175-RELATED"/>
    <property type="match status" value="1"/>
</dbReference>
<evidence type="ECO:0000256" key="7">
    <source>
        <dbReference type="ARBA" id="ARBA00031484"/>
    </source>
</evidence>
<comment type="catalytic activity">
    <reaction evidence="1">
        <text>[protein]-peptidylproline (omega=180) = [protein]-peptidylproline (omega=0)</text>
        <dbReference type="Rhea" id="RHEA:16237"/>
        <dbReference type="Rhea" id="RHEA-COMP:10747"/>
        <dbReference type="Rhea" id="RHEA-COMP:10748"/>
        <dbReference type="ChEBI" id="CHEBI:83833"/>
        <dbReference type="ChEBI" id="CHEBI:83834"/>
        <dbReference type="EC" id="5.2.1.8"/>
    </reaction>
</comment>
<reference evidence="11" key="1">
    <citation type="submission" date="2016-10" db="EMBL/GenBank/DDBJ databases">
        <authorList>
            <person name="Varghese N."/>
            <person name="Submissions S."/>
        </authorList>
    </citation>
    <scope>NUCLEOTIDE SEQUENCE [LARGE SCALE GENOMIC DNA]</scope>
    <source>
        <strain evidence="11">CGMCC 1.11022</strain>
    </source>
</reference>
<name>A0A1G8KZG3_9HYPH</name>
<gene>
    <name evidence="10" type="ORF">SAMN05428953_10294</name>
</gene>
<dbReference type="InterPro" id="IPR027304">
    <property type="entry name" value="Trigger_fact/SurA_dom_sf"/>
</dbReference>
<dbReference type="InterPro" id="IPR000297">
    <property type="entry name" value="PPIase_PpiC"/>
</dbReference>
<feature type="domain" description="PpiC" evidence="9">
    <location>
        <begin position="115"/>
        <end position="228"/>
    </location>
</feature>
<dbReference type="EC" id="5.2.1.8" evidence="3"/>
<evidence type="ECO:0000256" key="6">
    <source>
        <dbReference type="ARBA" id="ARBA00030642"/>
    </source>
</evidence>
<dbReference type="PANTHER" id="PTHR47245">
    <property type="entry name" value="PEPTIDYLPROLYL ISOMERASE"/>
    <property type="match status" value="1"/>
</dbReference>
<evidence type="ECO:0000256" key="8">
    <source>
        <dbReference type="PROSITE-ProRule" id="PRU00278"/>
    </source>
</evidence>
<evidence type="ECO:0000256" key="1">
    <source>
        <dbReference type="ARBA" id="ARBA00000971"/>
    </source>
</evidence>
<dbReference type="InterPro" id="IPR050245">
    <property type="entry name" value="PrsA_foldase"/>
</dbReference>
<evidence type="ECO:0000313" key="10">
    <source>
        <dbReference type="EMBL" id="SDI48915.1"/>
    </source>
</evidence>
<dbReference type="InterPro" id="IPR046357">
    <property type="entry name" value="PPIase_dom_sf"/>
</dbReference>
<dbReference type="AlphaFoldDB" id="A0A1G8KZG3"/>
<dbReference type="GO" id="GO:0003755">
    <property type="term" value="F:peptidyl-prolyl cis-trans isomerase activity"/>
    <property type="evidence" value="ECO:0007669"/>
    <property type="project" value="UniProtKB-KW"/>
</dbReference>
<dbReference type="SUPFAM" id="SSF109998">
    <property type="entry name" value="Triger factor/SurA peptide-binding domain-like"/>
    <property type="match status" value="1"/>
</dbReference>
<dbReference type="Gene3D" id="3.10.50.40">
    <property type="match status" value="1"/>
</dbReference>
<keyword evidence="11" id="KW-1185">Reference proteome</keyword>
<evidence type="ECO:0000259" key="9">
    <source>
        <dbReference type="PROSITE" id="PS50198"/>
    </source>
</evidence>
<dbReference type="SUPFAM" id="SSF54534">
    <property type="entry name" value="FKBP-like"/>
    <property type="match status" value="1"/>
</dbReference>
<evidence type="ECO:0000256" key="2">
    <source>
        <dbReference type="ARBA" id="ARBA00007656"/>
    </source>
</evidence>
<dbReference type="RefSeq" id="WP_091591010.1">
    <property type="nucleotide sequence ID" value="NZ_FNEE01000002.1"/>
</dbReference>
<sequence length="291" mass="32173">MILLREPLLHFAVIGAILFGGYSWLNDRRIEATAAEPIRIGEGDVRWLKQTWSSQWLREPSADELKGLVDDLLNEKVMAREAQEMGLEQDDTIIRRRLAQKLKFLVEDTAQLAEPTEAELRQFHAANPAHFETPGKLSFRQVYFNPEHRKDAAADATAVLGALSANTEDSSTAGDRPPFGDGFADTDELALSGMFGADFARAVFALEAGGWQGPMKSGYGFHLVLVTQRTATALKPFETVRDAVLSEWRSAKQTQLSRDYLIALRNKYGVELDDTTKAGLGPEPAPKVATQ</sequence>
<evidence type="ECO:0000256" key="3">
    <source>
        <dbReference type="ARBA" id="ARBA00013194"/>
    </source>
</evidence>
<accession>A0A1G8KZG3</accession>